<dbReference type="AlphaFoldDB" id="A0A6A4BP93"/>
<feature type="non-terminal residue" evidence="1">
    <location>
        <position position="121"/>
    </location>
</feature>
<protein>
    <submittedName>
        <fullName evidence="1">Uncharacterized protein</fullName>
    </submittedName>
</protein>
<dbReference type="Proteomes" id="UP000437068">
    <property type="component" value="Unassembled WGS sequence"/>
</dbReference>
<proteinExistence type="predicted"/>
<sequence>MSTPTSTKWTVSAALLSKRKQPVAPPPSDLYAEWTLDQLRLECTSRKLNVKKNTCKDDRVKLLTAYDENKTSVELLLQRQRSSSRRVEEEETRRTRNCMFRLLNVLFSERFFQAFLASGNQ</sequence>
<evidence type="ECO:0000313" key="2">
    <source>
        <dbReference type="Proteomes" id="UP000437068"/>
    </source>
</evidence>
<gene>
    <name evidence="1" type="ORF">PF001_g27286</name>
</gene>
<comment type="caution">
    <text evidence="1">The sequence shown here is derived from an EMBL/GenBank/DDBJ whole genome shotgun (WGS) entry which is preliminary data.</text>
</comment>
<dbReference type="EMBL" id="QXGE01003663">
    <property type="protein sequence ID" value="KAE9273925.1"/>
    <property type="molecule type" value="Genomic_DNA"/>
</dbReference>
<organism evidence="1 2">
    <name type="scientific">Phytophthora fragariae</name>
    <dbReference type="NCBI Taxonomy" id="53985"/>
    <lineage>
        <taxon>Eukaryota</taxon>
        <taxon>Sar</taxon>
        <taxon>Stramenopiles</taxon>
        <taxon>Oomycota</taxon>
        <taxon>Peronosporomycetes</taxon>
        <taxon>Peronosporales</taxon>
        <taxon>Peronosporaceae</taxon>
        <taxon>Phytophthora</taxon>
    </lineage>
</organism>
<accession>A0A6A4BP93</accession>
<evidence type="ECO:0000313" key="1">
    <source>
        <dbReference type="EMBL" id="KAE9273925.1"/>
    </source>
</evidence>
<name>A0A6A4BP93_9STRA</name>
<reference evidence="1 2" key="1">
    <citation type="submission" date="2018-08" db="EMBL/GenBank/DDBJ databases">
        <title>Genomic investigation of the strawberry pathogen Phytophthora fragariae indicates pathogenicity is determined by transcriptional variation in three key races.</title>
        <authorList>
            <person name="Adams T.M."/>
            <person name="Armitage A.D."/>
            <person name="Sobczyk M.K."/>
            <person name="Bates H.J."/>
            <person name="Dunwell J.M."/>
            <person name="Nellist C.F."/>
            <person name="Harrison R.J."/>
        </authorList>
    </citation>
    <scope>NUCLEOTIDE SEQUENCE [LARGE SCALE GENOMIC DNA]</scope>
    <source>
        <strain evidence="1 2">A4</strain>
    </source>
</reference>